<comment type="caution">
    <text evidence="1">The sequence shown here is derived from an EMBL/GenBank/DDBJ whole genome shotgun (WGS) entry which is preliminary data.</text>
</comment>
<dbReference type="RefSeq" id="WP_209404764.1">
    <property type="nucleotide sequence ID" value="NZ_JAGIYQ010000005.1"/>
</dbReference>
<organism evidence="1 2">
    <name type="scientific">Gottfriedia endophytica</name>
    <dbReference type="NCBI Taxonomy" id="2820819"/>
    <lineage>
        <taxon>Bacteria</taxon>
        <taxon>Bacillati</taxon>
        <taxon>Bacillota</taxon>
        <taxon>Bacilli</taxon>
        <taxon>Bacillales</taxon>
        <taxon>Bacillaceae</taxon>
        <taxon>Gottfriedia</taxon>
    </lineage>
</organism>
<sequence>MLKKFFSFNNPVGLVLSSAVLILTVSPQARKGTRKLLVKGTGAVLALGDQMKGLTIGVQKQLGSFMEKAKADRELTNTPHLSEMVKEGVDMVRHVVEEVATKPNYSMEISKEAADDFFEDFMVSHASDEPVSKTNYSMEVAKEDTSDAFIKKIRPVEIKKQITAYNVLNDHTFKMKLTKVDDQLH</sequence>
<dbReference type="Proteomes" id="UP000682134">
    <property type="component" value="Unassembled WGS sequence"/>
</dbReference>
<protein>
    <submittedName>
        <fullName evidence="1">Uncharacterized protein</fullName>
    </submittedName>
</protein>
<proteinExistence type="predicted"/>
<evidence type="ECO:0000313" key="1">
    <source>
        <dbReference type="EMBL" id="MBP0725321.1"/>
    </source>
</evidence>
<evidence type="ECO:0000313" key="2">
    <source>
        <dbReference type="Proteomes" id="UP000682134"/>
    </source>
</evidence>
<accession>A0A940NR33</accession>
<gene>
    <name evidence="1" type="ORF">J5Y03_08970</name>
</gene>
<dbReference type="AlphaFoldDB" id="A0A940NR33"/>
<reference evidence="1" key="1">
    <citation type="submission" date="2021-04" db="EMBL/GenBank/DDBJ databases">
        <title>Genome seq and assembly of Bacillus sp.</title>
        <authorList>
            <person name="Chhetri G."/>
        </authorList>
    </citation>
    <scope>NUCLEOTIDE SEQUENCE</scope>
    <source>
        <strain evidence="1">RG28</strain>
    </source>
</reference>
<name>A0A940NR33_9BACI</name>
<keyword evidence="2" id="KW-1185">Reference proteome</keyword>
<dbReference type="EMBL" id="JAGIYQ010000005">
    <property type="protein sequence ID" value="MBP0725321.1"/>
    <property type="molecule type" value="Genomic_DNA"/>
</dbReference>